<keyword evidence="2" id="KW-1185">Reference proteome</keyword>
<dbReference type="AlphaFoldDB" id="A0A0C9MGE8"/>
<dbReference type="Proteomes" id="UP000053815">
    <property type="component" value="Unassembled WGS sequence"/>
</dbReference>
<dbReference type="PANTHER" id="PTHR33559">
    <property type="entry name" value="PROTEASOME ASSEMBLY CHAPERONE 4"/>
    <property type="match status" value="1"/>
</dbReference>
<dbReference type="PANTHER" id="PTHR33559:SF1">
    <property type="entry name" value="PROTEASOME ASSEMBLY CHAPERONE 4"/>
    <property type="match status" value="1"/>
</dbReference>
<protein>
    <recommendedName>
        <fullName evidence="3">Proteasome assembly chaperone 4</fullName>
    </recommendedName>
</protein>
<evidence type="ECO:0008006" key="3">
    <source>
        <dbReference type="Google" id="ProtNLM"/>
    </source>
</evidence>
<dbReference type="GO" id="GO:0043248">
    <property type="term" value="P:proteasome assembly"/>
    <property type="evidence" value="ECO:0007669"/>
    <property type="project" value="InterPro"/>
</dbReference>
<dbReference type="STRING" id="91626.A0A0C9MGE8"/>
<accession>A0A0C9MGE8</accession>
<evidence type="ECO:0000313" key="1">
    <source>
        <dbReference type="EMBL" id="GAN06349.1"/>
    </source>
</evidence>
<reference evidence="1" key="1">
    <citation type="submission" date="2014-09" db="EMBL/GenBank/DDBJ databases">
        <title>Draft genome sequence of an oleaginous Mucoromycotina fungus Mucor ambiguus NBRC6742.</title>
        <authorList>
            <person name="Takeda I."/>
            <person name="Yamane N."/>
            <person name="Morita T."/>
            <person name="Tamano K."/>
            <person name="Machida M."/>
            <person name="Baker S."/>
            <person name="Koike H."/>
        </authorList>
    </citation>
    <scope>NUCLEOTIDE SEQUENCE</scope>
    <source>
        <strain evidence="1">NBRC 6742</strain>
    </source>
</reference>
<dbReference type="OrthoDB" id="368507at2759"/>
<evidence type="ECO:0000313" key="2">
    <source>
        <dbReference type="Proteomes" id="UP000053815"/>
    </source>
</evidence>
<sequence>MSDASTITEPTFLIHQATHMFLADAIHFQVIQMNKSAFIWVGKAEGKLGDMSVAVPPFGTQTNASATTIINKGVSEHGRNLARRLAAKYKQQFYVSFDLSSPDDMLFVFVEKKLTELLKNVL</sequence>
<dbReference type="Pfam" id="PF16093">
    <property type="entry name" value="PAC4"/>
    <property type="match status" value="1"/>
</dbReference>
<dbReference type="EMBL" id="DF836409">
    <property type="protein sequence ID" value="GAN06349.1"/>
    <property type="molecule type" value="Genomic_DNA"/>
</dbReference>
<name>A0A0C9MGE8_9FUNG</name>
<gene>
    <name evidence="1" type="ORF">MAM1_0120c05831</name>
</gene>
<dbReference type="InterPro" id="IPR032157">
    <property type="entry name" value="PAC4"/>
</dbReference>
<organism evidence="1">
    <name type="scientific">Mucor ambiguus</name>
    <dbReference type="NCBI Taxonomy" id="91626"/>
    <lineage>
        <taxon>Eukaryota</taxon>
        <taxon>Fungi</taxon>
        <taxon>Fungi incertae sedis</taxon>
        <taxon>Mucoromycota</taxon>
        <taxon>Mucoromycotina</taxon>
        <taxon>Mucoromycetes</taxon>
        <taxon>Mucorales</taxon>
        <taxon>Mucorineae</taxon>
        <taxon>Mucoraceae</taxon>
        <taxon>Mucor</taxon>
    </lineage>
</organism>
<proteinExistence type="predicted"/>